<feature type="region of interest" description="Disordered" evidence="2">
    <location>
        <begin position="692"/>
        <end position="780"/>
    </location>
</feature>
<dbReference type="SMART" id="SM00164">
    <property type="entry name" value="TBC"/>
    <property type="match status" value="1"/>
</dbReference>
<dbReference type="InterPro" id="IPR000195">
    <property type="entry name" value="Rab-GAP-TBC_dom"/>
</dbReference>
<organism evidence="4 5">
    <name type="scientific">Blyttiomyces helicus</name>
    <dbReference type="NCBI Taxonomy" id="388810"/>
    <lineage>
        <taxon>Eukaryota</taxon>
        <taxon>Fungi</taxon>
        <taxon>Fungi incertae sedis</taxon>
        <taxon>Chytridiomycota</taxon>
        <taxon>Chytridiomycota incertae sedis</taxon>
        <taxon>Chytridiomycetes</taxon>
        <taxon>Chytridiomycetes incertae sedis</taxon>
        <taxon>Blyttiomyces</taxon>
    </lineage>
</organism>
<evidence type="ECO:0000313" key="5">
    <source>
        <dbReference type="Proteomes" id="UP000269721"/>
    </source>
</evidence>
<dbReference type="InterPro" id="IPR035969">
    <property type="entry name" value="Rab-GAP_TBC_sf"/>
</dbReference>
<feature type="region of interest" description="Disordered" evidence="2">
    <location>
        <begin position="935"/>
        <end position="1021"/>
    </location>
</feature>
<dbReference type="FunFam" id="1.10.8.270:FF:000031">
    <property type="entry name" value="TBC1 domain family member 5"/>
    <property type="match status" value="1"/>
</dbReference>
<gene>
    <name evidence="4" type="ORF">BDK51DRAFT_32771</name>
</gene>
<dbReference type="PANTHER" id="PTHR22957">
    <property type="entry name" value="TBC1 DOMAIN FAMILY MEMBER GTPASE-ACTIVATING PROTEIN"/>
    <property type="match status" value="1"/>
</dbReference>
<keyword evidence="5" id="KW-1185">Reference proteome</keyword>
<dbReference type="GO" id="GO:0005096">
    <property type="term" value="F:GTPase activator activity"/>
    <property type="evidence" value="ECO:0007669"/>
    <property type="project" value="UniProtKB-KW"/>
</dbReference>
<dbReference type="OrthoDB" id="27140at2759"/>
<feature type="compositionally biased region" description="Polar residues" evidence="2">
    <location>
        <begin position="1010"/>
        <end position="1021"/>
    </location>
</feature>
<accession>A0A4P9WP28</accession>
<keyword evidence="1" id="KW-0343">GTPase activation</keyword>
<proteinExistence type="predicted"/>
<dbReference type="Proteomes" id="UP000269721">
    <property type="component" value="Unassembled WGS sequence"/>
</dbReference>
<dbReference type="Pfam" id="PF00566">
    <property type="entry name" value="RabGAP-TBC"/>
    <property type="match status" value="2"/>
</dbReference>
<feature type="compositionally biased region" description="Polar residues" evidence="2">
    <location>
        <begin position="404"/>
        <end position="413"/>
    </location>
</feature>
<feature type="compositionally biased region" description="Low complexity" evidence="2">
    <location>
        <begin position="374"/>
        <end position="385"/>
    </location>
</feature>
<feature type="compositionally biased region" description="Pro residues" evidence="2">
    <location>
        <begin position="459"/>
        <end position="469"/>
    </location>
</feature>
<feature type="compositionally biased region" description="Low complexity" evidence="2">
    <location>
        <begin position="959"/>
        <end position="979"/>
    </location>
</feature>
<dbReference type="Gene3D" id="1.10.472.80">
    <property type="entry name" value="Ypt/Rab-GAP domain of gyp1p, domain 3"/>
    <property type="match status" value="1"/>
</dbReference>
<dbReference type="PANTHER" id="PTHR22957:SF337">
    <property type="entry name" value="TBC1 DOMAIN FAMILY MEMBER 5"/>
    <property type="match status" value="1"/>
</dbReference>
<dbReference type="EMBL" id="KZ994028">
    <property type="protein sequence ID" value="RKO94055.1"/>
    <property type="molecule type" value="Genomic_DNA"/>
</dbReference>
<feature type="region of interest" description="Disordered" evidence="2">
    <location>
        <begin position="550"/>
        <end position="599"/>
    </location>
</feature>
<evidence type="ECO:0000256" key="2">
    <source>
        <dbReference type="SAM" id="MobiDB-lite"/>
    </source>
</evidence>
<feature type="region of interest" description="Disordered" evidence="2">
    <location>
        <begin position="619"/>
        <end position="650"/>
    </location>
</feature>
<sequence>MDTIKRKGLDGKMGDADLRSLYWKVYLDYLPSLTPDAWPLILAKERSGYADLKKKFMFDPNRQMEANDWTLNNPLSLAEEVGDSVSVVSSPWTQYFKDTELQKIIRQDVERTFPDQPIFRTPAVQNTMTEILFVWCKLNPDVSYRQGMHELLGPIMLVVERDKLDSRDGTGGLPEALAATFDPKFVEHDSAVLFYRLMRAAKPWFEVAPEMPVSKPVRNVRGSKFEEHRGSSTTVKPIPVVAICRKIHHDMLRVLDFELYQHLEKHGVEPQLYGLRWLRLLFGREFPMPELFTLWDGIFAEDSSLSLVEWVCVTMLIFLRGKLIGSDYSMTMHGLMKFPPMESLGTTVSQFISSARGLRLKYNQKAFVFASNSNRSPAPASALAPGQPIESPAARLTPKKRSTVPWNHSIAQASPSITTPSSPTPSGGYPPAGTPSRRSESSWRSSSPPASPRGSSPSVTPPSTSPIPLVPEASKQSQTQLAMLTRQVQQFRERDRALSKKMDRCVGILADVVKGAAPGVELQARVAELEGVVDELRAVAAELLEIHPGKGERSAPVSPGRSNAPSPSAGPAVGPGTALGPASPTHVSPKGATRAPGPPSPIVTVASALAVMDVPVKSPTSIAASPSSARPLPSASATIDAPAVTSPRTTTTTLASALALMEPSAPEPPQAAAATTVTAAIAAIEPAATVVEAPSASAAFSRRPPSPPLVRAPSKQSLAPSASASDPAPFRRAGRMGSSPDIRNASPSASRTDSKSRSRSRSASPERSATNGPRIRVADPWATTGEAAEAVVGTVRSGIKVFMGLFEDPWAEHGPPAGLLSAGVERMGSSADIRTGAGTLPDREMGAVPSGRVLPHSENEFSGFESGGFRSNRFADDGGFDGGIGGDGFDGGFEATFGTGGFHGAPADLEDAPAAGFEDVFNAGFNIVASPYVPSEPAREPSSLERPAPVATPLHDDPTLALSPAQPLPTSSTATSPPARRVAPPPKIGPLAKDPLGAGRAVTGLGPVTPSRNQVNFDPLK</sequence>
<evidence type="ECO:0000259" key="3">
    <source>
        <dbReference type="PROSITE" id="PS50086"/>
    </source>
</evidence>
<protein>
    <recommendedName>
        <fullName evidence="3">Rab-GAP TBC domain-containing protein</fullName>
    </recommendedName>
</protein>
<dbReference type="Gene3D" id="1.10.8.270">
    <property type="entry name" value="putative rabgap domain of human tbc1 domain family member 14 like domains"/>
    <property type="match status" value="1"/>
</dbReference>
<feature type="compositionally biased region" description="Low complexity" evidence="2">
    <location>
        <begin position="558"/>
        <end position="578"/>
    </location>
</feature>
<feature type="compositionally biased region" description="Low complexity" evidence="2">
    <location>
        <begin position="717"/>
        <end position="728"/>
    </location>
</feature>
<dbReference type="AlphaFoldDB" id="A0A4P9WP28"/>
<reference evidence="5" key="1">
    <citation type="journal article" date="2018" name="Nat. Microbiol.">
        <title>Leveraging single-cell genomics to expand the fungal tree of life.</title>
        <authorList>
            <person name="Ahrendt S.R."/>
            <person name="Quandt C.A."/>
            <person name="Ciobanu D."/>
            <person name="Clum A."/>
            <person name="Salamov A."/>
            <person name="Andreopoulos B."/>
            <person name="Cheng J.F."/>
            <person name="Woyke T."/>
            <person name="Pelin A."/>
            <person name="Henrissat B."/>
            <person name="Reynolds N.K."/>
            <person name="Benny G.L."/>
            <person name="Smith M.E."/>
            <person name="James T.Y."/>
            <person name="Grigoriev I.V."/>
        </authorList>
    </citation>
    <scope>NUCLEOTIDE SEQUENCE [LARGE SCALE GENOMIC DNA]</scope>
</reference>
<feature type="compositionally biased region" description="Low complexity" evidence="2">
    <location>
        <begin position="692"/>
        <end position="703"/>
    </location>
</feature>
<dbReference type="SUPFAM" id="SSF47923">
    <property type="entry name" value="Ypt/Rab-GAP domain of gyp1p"/>
    <property type="match status" value="2"/>
</dbReference>
<feature type="compositionally biased region" description="Low complexity" evidence="2">
    <location>
        <begin position="414"/>
        <end position="458"/>
    </location>
</feature>
<feature type="region of interest" description="Disordered" evidence="2">
    <location>
        <begin position="374"/>
        <end position="477"/>
    </location>
</feature>
<dbReference type="FunFam" id="1.10.472.80:FF:000038">
    <property type="entry name" value="TBC1 domain family member 5"/>
    <property type="match status" value="1"/>
</dbReference>
<name>A0A4P9WP28_9FUNG</name>
<evidence type="ECO:0000313" key="4">
    <source>
        <dbReference type="EMBL" id="RKO94055.1"/>
    </source>
</evidence>
<evidence type="ECO:0000256" key="1">
    <source>
        <dbReference type="ARBA" id="ARBA00022468"/>
    </source>
</evidence>
<feature type="domain" description="Rab-GAP TBC" evidence="3">
    <location>
        <begin position="13"/>
        <end position="302"/>
    </location>
</feature>
<dbReference type="PROSITE" id="PS50086">
    <property type="entry name" value="TBC_RABGAP"/>
    <property type="match status" value="1"/>
</dbReference>